<feature type="transmembrane region" description="Helical" evidence="9">
    <location>
        <begin position="265"/>
        <end position="284"/>
    </location>
</feature>
<dbReference type="SUPFAM" id="SSF81653">
    <property type="entry name" value="Calcium ATPase, transduction domain A"/>
    <property type="match status" value="1"/>
</dbReference>
<keyword evidence="4" id="KW-0547">Nucleotide-binding</keyword>
<comment type="subcellular location">
    <subcellularLocation>
        <location evidence="1">Membrane</location>
        <topology evidence="1">Multi-pass membrane protein</topology>
    </subcellularLocation>
</comment>
<dbReference type="InterPro" id="IPR023298">
    <property type="entry name" value="ATPase_P-typ_TM_dom_sf"/>
</dbReference>
<dbReference type="KEGG" id="mcd:MCRO_0301"/>
<feature type="transmembrane region" description="Helical" evidence="9">
    <location>
        <begin position="889"/>
        <end position="908"/>
    </location>
</feature>
<dbReference type="SUPFAM" id="SSF81665">
    <property type="entry name" value="Calcium ATPase, transmembrane domain M"/>
    <property type="match status" value="1"/>
</dbReference>
<feature type="transmembrane region" description="Helical" evidence="9">
    <location>
        <begin position="735"/>
        <end position="755"/>
    </location>
</feature>
<dbReference type="eggNOG" id="COG0474">
    <property type="taxonomic scope" value="Bacteria"/>
</dbReference>
<comment type="similarity">
    <text evidence="2">Belongs to the cation transport ATPase (P-type) (TC 3.A.3) family. Type IIA subfamily.</text>
</comment>
<dbReference type="InterPro" id="IPR008250">
    <property type="entry name" value="ATPase_P-typ_transduc_dom_A_sf"/>
</dbReference>
<evidence type="ECO:0000256" key="1">
    <source>
        <dbReference type="ARBA" id="ARBA00004141"/>
    </source>
</evidence>
<keyword evidence="12" id="KW-1185">Reference proteome</keyword>
<feature type="domain" description="Cation-transporting P-type ATPase N-terminal" evidence="10">
    <location>
        <begin position="5"/>
        <end position="79"/>
    </location>
</feature>
<dbReference type="Pfam" id="PF00690">
    <property type="entry name" value="Cation_ATPase_N"/>
    <property type="match status" value="1"/>
</dbReference>
<dbReference type="EC" id="3.6.3.8" evidence="11"/>
<evidence type="ECO:0000256" key="4">
    <source>
        <dbReference type="ARBA" id="ARBA00022741"/>
    </source>
</evidence>
<dbReference type="SUPFAM" id="SSF56784">
    <property type="entry name" value="HAD-like"/>
    <property type="match status" value="1"/>
</dbReference>
<feature type="transmembrane region" description="Helical" evidence="9">
    <location>
        <begin position="806"/>
        <end position="829"/>
    </location>
</feature>
<dbReference type="Gene3D" id="3.40.50.1000">
    <property type="entry name" value="HAD superfamily/HAD-like"/>
    <property type="match status" value="1"/>
</dbReference>
<dbReference type="Pfam" id="PF13246">
    <property type="entry name" value="Cation_ATPase"/>
    <property type="match status" value="1"/>
</dbReference>
<dbReference type="SFLD" id="SFLDG00002">
    <property type="entry name" value="C1.7:_P-type_atpase_like"/>
    <property type="match status" value="1"/>
</dbReference>
<evidence type="ECO:0000256" key="3">
    <source>
        <dbReference type="ARBA" id="ARBA00022692"/>
    </source>
</evidence>
<evidence type="ECO:0000256" key="5">
    <source>
        <dbReference type="ARBA" id="ARBA00022840"/>
    </source>
</evidence>
<dbReference type="GO" id="GO:0016887">
    <property type="term" value="F:ATP hydrolysis activity"/>
    <property type="evidence" value="ECO:0007669"/>
    <property type="project" value="InterPro"/>
</dbReference>
<dbReference type="InterPro" id="IPR036412">
    <property type="entry name" value="HAD-like_sf"/>
</dbReference>
<dbReference type="FunFam" id="3.40.50.1000:FF:000028">
    <property type="entry name" value="Calcium-transporting P-type ATPase, putative"/>
    <property type="match status" value="1"/>
</dbReference>
<dbReference type="SFLD" id="SFLDS00003">
    <property type="entry name" value="Haloacid_Dehalogenase"/>
    <property type="match status" value="1"/>
</dbReference>
<evidence type="ECO:0000313" key="11">
    <source>
        <dbReference type="EMBL" id="ADE19505.1"/>
    </source>
</evidence>
<dbReference type="NCBIfam" id="TIGR01494">
    <property type="entry name" value="ATPase_P-type"/>
    <property type="match status" value="3"/>
</dbReference>
<dbReference type="InterPro" id="IPR059000">
    <property type="entry name" value="ATPase_P-type_domA"/>
</dbReference>
<feature type="transmembrane region" description="Helical" evidence="9">
    <location>
        <begin position="776"/>
        <end position="800"/>
    </location>
</feature>
<feature type="transmembrane region" description="Helical" evidence="9">
    <location>
        <begin position="62"/>
        <end position="83"/>
    </location>
</feature>
<organism evidence="11 12">
    <name type="scientific">Mycoplasma crocodyli (strain ATCC 51981 / MP145)</name>
    <dbReference type="NCBI Taxonomy" id="512564"/>
    <lineage>
        <taxon>Bacteria</taxon>
        <taxon>Bacillati</taxon>
        <taxon>Mycoplasmatota</taxon>
        <taxon>Mollicutes</taxon>
        <taxon>Mycoplasmataceae</taxon>
        <taxon>Mycoplasma</taxon>
    </lineage>
</organism>
<dbReference type="Pfam" id="PF00689">
    <property type="entry name" value="Cation_ATPase_C"/>
    <property type="match status" value="1"/>
</dbReference>
<dbReference type="PROSITE" id="PS00154">
    <property type="entry name" value="ATPASE_E1_E2"/>
    <property type="match status" value="1"/>
</dbReference>
<dbReference type="SUPFAM" id="SSF81660">
    <property type="entry name" value="Metal cation-transporting ATPase, ATP-binding domain N"/>
    <property type="match status" value="1"/>
</dbReference>
<reference key="2">
    <citation type="submission" date="2010-03" db="EMBL/GenBank/DDBJ databases">
        <authorList>
            <person name="Ma Z."/>
            <person name="Wang X."/>
            <person name="Liu H."/>
        </authorList>
    </citation>
    <scope>NUCLEOTIDE SEQUENCE</scope>
    <source>
        <strain>MP145</strain>
    </source>
</reference>
<feature type="transmembrane region" description="Helical" evidence="9">
    <location>
        <begin position="304"/>
        <end position="327"/>
    </location>
</feature>
<feature type="transmembrane region" description="Helical" evidence="9">
    <location>
        <begin position="95"/>
        <end position="117"/>
    </location>
</feature>
<dbReference type="HOGENOM" id="CLU_002360_3_3_14"/>
<dbReference type="InterPro" id="IPR018303">
    <property type="entry name" value="ATPase_P-typ_P_site"/>
</dbReference>
<dbReference type="Pfam" id="PF08282">
    <property type="entry name" value="Hydrolase_3"/>
    <property type="match status" value="1"/>
</dbReference>
<keyword evidence="5" id="KW-0067">ATP-binding</keyword>
<dbReference type="Gene3D" id="3.40.1110.10">
    <property type="entry name" value="Calcium-transporting ATPase, cytoplasmic domain N"/>
    <property type="match status" value="1"/>
</dbReference>
<reference evidence="12" key="1">
    <citation type="submission" date="2010-03" db="EMBL/GenBank/DDBJ databases">
        <title>The complete genome of Mycoplasma crocodyli MP145.</title>
        <authorList>
            <person name="Glass J.I."/>
            <person name="Durkin A.S."/>
            <person name="Hostetler J."/>
            <person name="Jackson J."/>
            <person name="Johnson J."/>
            <person name="May M.A."/>
            <person name="Paralanov V."/>
            <person name="Radune D."/>
            <person name="Szczypinski B."/>
            <person name="Brown D.R."/>
        </authorList>
    </citation>
    <scope>NUCLEOTIDE SEQUENCE [LARGE SCALE GENOMIC DNA]</scope>
    <source>
        <strain evidence="12">ATCC 51981 / MP145</strain>
    </source>
</reference>
<dbReference type="SFLD" id="SFLDF00027">
    <property type="entry name" value="p-type_atpase"/>
    <property type="match status" value="1"/>
</dbReference>
<dbReference type="InterPro" id="IPR044492">
    <property type="entry name" value="P_typ_ATPase_HD_dom"/>
</dbReference>
<dbReference type="Gene3D" id="2.70.150.10">
    <property type="entry name" value="Calcium-transporting ATPase, cytoplasmic transduction domain A"/>
    <property type="match status" value="1"/>
</dbReference>
<dbReference type="GO" id="GO:0005524">
    <property type="term" value="F:ATP binding"/>
    <property type="evidence" value="ECO:0007669"/>
    <property type="project" value="UniProtKB-KW"/>
</dbReference>
<dbReference type="InterPro" id="IPR004014">
    <property type="entry name" value="ATPase_P-typ_cation-transptr_N"/>
</dbReference>
<dbReference type="AlphaFoldDB" id="D5E5A6"/>
<dbReference type="Pfam" id="PF00122">
    <property type="entry name" value="E1-E2_ATPase"/>
    <property type="match status" value="1"/>
</dbReference>
<dbReference type="Gene3D" id="1.20.1110.10">
    <property type="entry name" value="Calcium-transporting ATPase, transmembrane domain"/>
    <property type="match status" value="1"/>
</dbReference>
<dbReference type="InterPro" id="IPR023299">
    <property type="entry name" value="ATPase_P-typ_cyto_dom_N"/>
</dbReference>
<name>D5E5A6_MYCCM</name>
<dbReference type="PRINTS" id="PR00119">
    <property type="entry name" value="CATATPASE"/>
</dbReference>
<dbReference type="InterPro" id="IPR006068">
    <property type="entry name" value="ATPase_P-typ_cation-transptr_C"/>
</dbReference>
<dbReference type="Proteomes" id="UP000001845">
    <property type="component" value="Chromosome"/>
</dbReference>
<evidence type="ECO:0000256" key="6">
    <source>
        <dbReference type="ARBA" id="ARBA00022967"/>
    </source>
</evidence>
<keyword evidence="6" id="KW-1278">Translocase</keyword>
<sequence>MKKNNIVNNTPSYNSDLFNTNKKTGLYDDEVNKRLEKYGKNVLHSSKKINPFVSFIKQFKDFMIILLLIAAVFSVSVAIYELVRHGVEGRLNDTVISFVEPGIILLVVILNSILGAYQEIKSDQAVKALEKINETNAKVLRNGRMILIPSSMLVPGDILVIEAGDTISADAQLIESYNLMVVESSLTGESLSTEKDWAFKEKENCALGDRKSSIFSGTYVTNGRGVAIVKATGSFTEIGKINKLIKEQNVLLSPLQIKLNKLGKIFSIAGIALLIFAAIAQILLDNLISGSWTNINVYTNSLITSISLAVAAIPEGLITFTSVLLAIGVTNMTKQNAIIKSLSSVETIGSTSIICSDKTGTLTENKMVVVDMMNENEIHSKNNDINEFKFLISQSILCTDASIHLNQNDEFEEVGDPTETGLLRQGYKVNLIKEDLLKTHIKIDSLPFDSDRKMMSVLINHNEDIYMITKGAPDVILSKVKNKTKLIHEMNELWSNQSYRVLAFAIKKFSKSKKSLSFADENELEFIGLIAMIDPPRANVKSSIEEAQKAGIKTVMITGDHLTTAVAIAKSLGIYKDGDLALTGSELAQLNQKELEEKVKSISVYARVNPEDKLRIVKAWQYHDQVVAMTGDGVNDAPALKASNVGCAMGITGTDVSKQAADVILTDDNFNTIVKAIKGGRQTYDKIKTVVLNLLVSSLTEIFVMLIGLFAFRFIFFNTIGASTEFWVLSASQLLWINLLTHGLPAIALGMVDSGKDVMNRLPYNKNENIFAQGMGINLLIQSIILSLLSLGSYLVVGLIAKQNGIIGLEFVKLTSTACFITMGIAASLNSLNLMSDKSILTSSVRKYKLVYLASLFSFVCVIIAAFVPGIRNVFKMLDISTFSGNYTIYYWLIPLGLGFGLILWNEISKLFKKNAKYS</sequence>
<dbReference type="RefSeq" id="WP_013054282.1">
    <property type="nucleotide sequence ID" value="NC_014014.1"/>
</dbReference>
<dbReference type="STRING" id="512564.MCRO_0301"/>
<evidence type="ECO:0000259" key="10">
    <source>
        <dbReference type="SMART" id="SM00831"/>
    </source>
</evidence>
<gene>
    <name evidence="11" type="ordered locus">MCRO_0301</name>
</gene>
<protein>
    <submittedName>
        <fullName evidence="11">Cation transporting P-type ATPase</fullName>
        <ecNumber evidence="11">3.6.3.8</ecNumber>
    </submittedName>
</protein>
<dbReference type="GO" id="GO:0016020">
    <property type="term" value="C:membrane"/>
    <property type="evidence" value="ECO:0007669"/>
    <property type="project" value="UniProtKB-SubCell"/>
</dbReference>
<proteinExistence type="inferred from homology"/>
<evidence type="ECO:0000256" key="7">
    <source>
        <dbReference type="ARBA" id="ARBA00022989"/>
    </source>
</evidence>
<feature type="transmembrane region" description="Helical" evidence="9">
    <location>
        <begin position="850"/>
        <end position="869"/>
    </location>
</feature>
<dbReference type="InterPro" id="IPR023214">
    <property type="entry name" value="HAD_sf"/>
</dbReference>
<evidence type="ECO:0000256" key="2">
    <source>
        <dbReference type="ARBA" id="ARBA00005675"/>
    </source>
</evidence>
<dbReference type="OrthoDB" id="9813266at2"/>
<feature type="transmembrane region" description="Helical" evidence="9">
    <location>
        <begin position="690"/>
        <end position="715"/>
    </location>
</feature>
<keyword evidence="3 9" id="KW-0812">Transmembrane</keyword>
<dbReference type="EMBL" id="CP001991">
    <property type="protein sequence ID" value="ADE19505.1"/>
    <property type="molecule type" value="Genomic_DNA"/>
</dbReference>
<keyword evidence="11" id="KW-0378">Hydrolase</keyword>
<dbReference type="PRINTS" id="PR00120">
    <property type="entry name" value="HATPASE"/>
</dbReference>
<evidence type="ECO:0000256" key="8">
    <source>
        <dbReference type="ARBA" id="ARBA00023136"/>
    </source>
</evidence>
<keyword evidence="8 9" id="KW-0472">Membrane</keyword>
<reference evidence="11 12" key="3">
    <citation type="journal article" date="2011" name="J. Bacteriol.">
        <title>Genome sequences of Mycoplasma alligatoris A21JP2T and Mycoplasma crocodyli MP145T.</title>
        <authorList>
            <person name="Brown D.R."/>
            <person name="Farmerie W.G."/>
            <person name="May M."/>
            <person name="Benders G.A."/>
            <person name="Durkin A.S."/>
            <person name="Hlavinka K."/>
            <person name="Hostetler J."/>
            <person name="Jackson J."/>
            <person name="Johnson J."/>
            <person name="Miller R.H."/>
            <person name="Paralanov V."/>
            <person name="Radune D."/>
            <person name="Szczypinski B."/>
            <person name="Glass J.I."/>
        </authorList>
    </citation>
    <scope>NUCLEOTIDE SEQUENCE [LARGE SCALE GENOMIC DNA]</scope>
    <source>
        <strain evidence="12">ATCC 51981 / MP145</strain>
    </source>
</reference>
<accession>D5E5A6</accession>
<evidence type="ECO:0000313" key="12">
    <source>
        <dbReference type="Proteomes" id="UP000001845"/>
    </source>
</evidence>
<dbReference type="InterPro" id="IPR001757">
    <property type="entry name" value="P_typ_ATPase"/>
</dbReference>
<keyword evidence="7 9" id="KW-1133">Transmembrane helix</keyword>
<dbReference type="SMART" id="SM00831">
    <property type="entry name" value="Cation_ATPase_N"/>
    <property type="match status" value="1"/>
</dbReference>
<evidence type="ECO:0000256" key="9">
    <source>
        <dbReference type="SAM" id="Phobius"/>
    </source>
</evidence>
<dbReference type="PANTHER" id="PTHR42861">
    <property type="entry name" value="CALCIUM-TRANSPORTING ATPASE"/>
    <property type="match status" value="1"/>
</dbReference>